<evidence type="ECO:0000256" key="1">
    <source>
        <dbReference type="SAM" id="MobiDB-lite"/>
    </source>
</evidence>
<dbReference type="AlphaFoldDB" id="A0A316VWH7"/>
<sequence length="668" mass="71996">MHRRADSKRGLGSSGASQAPHVGGEWKGSSRSDANGYGYGYSDSPNATSSRTILGRDASQDFPRAPSAWAQDRTRYDHASGSTHVAGLEQRSAAGAGYFASHSNGAAISDVDLTRPAVRHAEGEWERGGTTPGIHVSDANGVMGDYGMHNAHRHSTSGEQQDQAGGWNAIASKAGPLSPPEPRRGGRTGSYVSGIDRPPTTISFDDDEWASQYDDERRNKDVKAPSSGAAAAFYGSRSQQGVGAGGGGSRLEPSRSIMTHPTMGTRGQGTRTALGMASSSRASRYFGWFPRSLPIQLFLLVTLLESTVDISIEAVLLSRFQSQEGSIVGPGADGRQPALPVFVMVFCLAHVYQSALAVDAVVNRNSILVFGLVLFNIAFFVYSLIQISEIRQVLGTGVVEGSGQTVPVQVLTTAIPVIVGTSAGVLSVLSWYIYRDFGWEVYRNIVGADRDLKRAHMNYQVFVALLMLEGHDAEYWLTVIAVPFSLVILGFAWYCARRELKWGMVVFMSLILCAGAYFTYKLFRIWQGRKGAYLEVYKSLTVFSVLAIALVLATVWSAMMCLRKFNCGLRNAIDRAALERKKSSSGHAGPLYGPNGSNEAQRQNSKSAASYLSRKFSKATTLDNFGAAAATGAAGPDHGKAGMHELNSRSDVQLPMQQMQKTNRLSLD</sequence>
<dbReference type="InterPro" id="IPR040410">
    <property type="entry name" value="UPF0658_Golgi"/>
</dbReference>
<dbReference type="PANTHER" id="PTHR34391">
    <property type="entry name" value="UPF0658 GOLGI APPARATUS MEMBRANE PROTEIN C1952.10C-RELATED"/>
    <property type="match status" value="1"/>
</dbReference>
<dbReference type="GeneID" id="37037113"/>
<protein>
    <submittedName>
        <fullName evidence="3">Uncharacterized protein</fullName>
    </submittedName>
</protein>
<feature type="region of interest" description="Disordered" evidence="1">
    <location>
        <begin position="581"/>
        <end position="604"/>
    </location>
</feature>
<dbReference type="GO" id="GO:0005794">
    <property type="term" value="C:Golgi apparatus"/>
    <property type="evidence" value="ECO:0007669"/>
    <property type="project" value="TreeGrafter"/>
</dbReference>
<dbReference type="Proteomes" id="UP000245783">
    <property type="component" value="Unassembled WGS sequence"/>
</dbReference>
<keyword evidence="2" id="KW-0472">Membrane</keyword>
<feature type="transmembrane region" description="Helical" evidence="2">
    <location>
        <begin position="475"/>
        <end position="495"/>
    </location>
</feature>
<organism evidence="3 4">
    <name type="scientific">Ceraceosorus guamensis</name>
    <dbReference type="NCBI Taxonomy" id="1522189"/>
    <lineage>
        <taxon>Eukaryota</taxon>
        <taxon>Fungi</taxon>
        <taxon>Dikarya</taxon>
        <taxon>Basidiomycota</taxon>
        <taxon>Ustilaginomycotina</taxon>
        <taxon>Exobasidiomycetes</taxon>
        <taxon>Ceraceosorales</taxon>
        <taxon>Ceraceosoraceae</taxon>
        <taxon>Ceraceosorus</taxon>
    </lineage>
</organism>
<feature type="compositionally biased region" description="Polar residues" evidence="1">
    <location>
        <begin position="43"/>
        <end position="52"/>
    </location>
</feature>
<feature type="region of interest" description="Disordered" evidence="1">
    <location>
        <begin position="144"/>
        <end position="163"/>
    </location>
</feature>
<feature type="compositionally biased region" description="Polar residues" evidence="1">
    <location>
        <begin position="649"/>
        <end position="668"/>
    </location>
</feature>
<feature type="transmembrane region" description="Helical" evidence="2">
    <location>
        <begin position="502"/>
        <end position="520"/>
    </location>
</feature>
<feature type="transmembrane region" description="Helical" evidence="2">
    <location>
        <begin position="338"/>
        <end position="355"/>
    </location>
</feature>
<evidence type="ECO:0000256" key="2">
    <source>
        <dbReference type="SAM" id="Phobius"/>
    </source>
</evidence>
<keyword evidence="2" id="KW-1133">Transmembrane helix</keyword>
<proteinExistence type="predicted"/>
<reference evidence="3 4" key="1">
    <citation type="journal article" date="2018" name="Mol. Biol. Evol.">
        <title>Broad Genomic Sampling Reveals a Smut Pathogenic Ancestry of the Fungal Clade Ustilaginomycotina.</title>
        <authorList>
            <person name="Kijpornyongpan T."/>
            <person name="Mondo S.J."/>
            <person name="Barry K."/>
            <person name="Sandor L."/>
            <person name="Lee J."/>
            <person name="Lipzen A."/>
            <person name="Pangilinan J."/>
            <person name="LaButti K."/>
            <person name="Hainaut M."/>
            <person name="Henrissat B."/>
            <person name="Grigoriev I.V."/>
            <person name="Spatafora J.W."/>
            <person name="Aime M.C."/>
        </authorList>
    </citation>
    <scope>NUCLEOTIDE SEQUENCE [LARGE SCALE GENOMIC DNA]</scope>
    <source>
        <strain evidence="3 4">MCA 4658</strain>
    </source>
</reference>
<feature type="transmembrane region" description="Helical" evidence="2">
    <location>
        <begin position="540"/>
        <end position="562"/>
    </location>
</feature>
<feature type="transmembrane region" description="Helical" evidence="2">
    <location>
        <begin position="367"/>
        <end position="385"/>
    </location>
</feature>
<dbReference type="EMBL" id="KZ819406">
    <property type="protein sequence ID" value="PWN40793.1"/>
    <property type="molecule type" value="Genomic_DNA"/>
</dbReference>
<keyword evidence="4" id="KW-1185">Reference proteome</keyword>
<dbReference type="OrthoDB" id="2448307at2759"/>
<gene>
    <name evidence="3" type="ORF">IE81DRAFT_331351</name>
</gene>
<feature type="region of interest" description="Disordered" evidence="1">
    <location>
        <begin position="1"/>
        <end position="83"/>
    </location>
</feature>
<feature type="region of interest" description="Disordered" evidence="1">
    <location>
        <begin position="170"/>
        <end position="270"/>
    </location>
</feature>
<dbReference type="InParanoid" id="A0A316VWH7"/>
<dbReference type="PANTHER" id="PTHR34391:SF2">
    <property type="entry name" value="TRP C-TERMINAL DOMAIN-CONTAINING PROTEIN"/>
    <property type="match status" value="1"/>
</dbReference>
<feature type="compositionally biased region" description="Basic and acidic residues" evidence="1">
    <location>
        <begin position="637"/>
        <end position="648"/>
    </location>
</feature>
<evidence type="ECO:0000313" key="3">
    <source>
        <dbReference type="EMBL" id="PWN40793.1"/>
    </source>
</evidence>
<keyword evidence="2" id="KW-0812">Transmembrane</keyword>
<feature type="compositionally biased region" description="Basic and acidic residues" evidence="1">
    <location>
        <begin position="214"/>
        <end position="223"/>
    </location>
</feature>
<evidence type="ECO:0000313" key="4">
    <source>
        <dbReference type="Proteomes" id="UP000245783"/>
    </source>
</evidence>
<feature type="transmembrane region" description="Helical" evidence="2">
    <location>
        <begin position="406"/>
        <end position="434"/>
    </location>
</feature>
<feature type="compositionally biased region" description="Polar residues" evidence="1">
    <location>
        <begin position="595"/>
        <end position="604"/>
    </location>
</feature>
<feature type="region of interest" description="Disordered" evidence="1">
    <location>
        <begin position="632"/>
        <end position="668"/>
    </location>
</feature>
<accession>A0A316VWH7</accession>
<name>A0A316VWH7_9BASI</name>
<dbReference type="RefSeq" id="XP_025367953.1">
    <property type="nucleotide sequence ID" value="XM_025515243.1"/>
</dbReference>